<dbReference type="GO" id="GO:0008270">
    <property type="term" value="F:zinc ion binding"/>
    <property type="evidence" value="ECO:0007669"/>
    <property type="project" value="InterPro"/>
</dbReference>
<name>A0A378KKN4_9GAMM</name>
<dbReference type="Proteomes" id="UP000254677">
    <property type="component" value="Unassembled WGS sequence"/>
</dbReference>
<dbReference type="PANTHER" id="PTHR43844">
    <property type="entry name" value="METHIONINE SYNTHASE"/>
    <property type="match status" value="1"/>
</dbReference>
<gene>
    <name evidence="2" type="primary">xecA1</name>
    <name evidence="2" type="ORF">NCTC13292_03252</name>
</gene>
<evidence type="ECO:0000313" key="2">
    <source>
        <dbReference type="EMBL" id="STX84900.1"/>
    </source>
</evidence>
<keyword evidence="3" id="KW-1185">Reference proteome</keyword>
<dbReference type="PANTHER" id="PTHR43844:SF2">
    <property type="entry name" value="SYNTHASE, VITAMIN-B12 INDEPENDENT, PUTATIVE (AFU_ORTHOLOGUE AFUA_3G12060)-RELATED"/>
    <property type="match status" value="1"/>
</dbReference>
<dbReference type="InterPro" id="IPR038071">
    <property type="entry name" value="UROD/MetE-like_sf"/>
</dbReference>
<dbReference type="Pfam" id="PF01717">
    <property type="entry name" value="Meth_synt_2"/>
    <property type="match status" value="1"/>
</dbReference>
<dbReference type="SUPFAM" id="SSF51726">
    <property type="entry name" value="UROD/MetE-like"/>
    <property type="match status" value="1"/>
</dbReference>
<feature type="domain" description="Cobalamin-independent methionine synthase MetE C-terminal/archaeal" evidence="1">
    <location>
        <begin position="9"/>
        <end position="85"/>
    </location>
</feature>
<dbReference type="GO" id="GO:0003871">
    <property type="term" value="F:5-methyltetrahydropteroyltriglutamate-homocysteine S-methyltransferase activity"/>
    <property type="evidence" value="ECO:0007669"/>
    <property type="project" value="InterPro"/>
</dbReference>
<dbReference type="InterPro" id="IPR002629">
    <property type="entry name" value="Met_Synth_C/arc"/>
</dbReference>
<keyword evidence="2" id="KW-0456">Lyase</keyword>
<dbReference type="GO" id="GO:0050555">
    <property type="term" value="F:2-hydroxypropyl-CoM lyase activity"/>
    <property type="evidence" value="ECO:0007669"/>
    <property type="project" value="UniProtKB-EC"/>
</dbReference>
<accession>A0A378KKN4</accession>
<proteinExistence type="predicted"/>
<protein>
    <submittedName>
        <fullName evidence="2">2-hydroxypropyl-CoM lyase</fullName>
        <ecNumber evidence="2">4.4.1.23</ecNumber>
    </submittedName>
</protein>
<dbReference type="GO" id="GO:0009086">
    <property type="term" value="P:methionine biosynthetic process"/>
    <property type="evidence" value="ECO:0007669"/>
    <property type="project" value="InterPro"/>
</dbReference>
<sequence>MKKSINRILTTHVGSLPRCEELSQLLIEQERENLTSHEILNREIEKGMERVITKQLMAGIDIGNDGEQYRVGFQTYIPQRIQGFSGESKRQLSIELSEFPDYTVPLLQKKFPRGKIANCPHCTAMLNYQPNPCTEECEMFIRAMKKSPLQFTQTFMTAPSPGIIATTMHNEFYDTYENYLFSLADQIRQEYELIHAHGFLLQIDAPDLLMERHMEFHNLSLSEYRKRAELHVEAINRALTNIPRDDVRLHTCWGNYEGPHIFDVELKDIIDIVYQAKVGAISIALANPRHQHEYKIFKDYPLPDSMILIPGVIDTTTCYVEHPELIADRICLAIQTVGDPSLIIAGCDCGFETFVDWAMVPESIVWKKLEALSEGAKIATKRIWPLGQHNISQI</sequence>
<evidence type="ECO:0000259" key="1">
    <source>
        <dbReference type="Pfam" id="PF01717"/>
    </source>
</evidence>
<dbReference type="RefSeq" id="WP_181879470.1">
    <property type="nucleotide sequence ID" value="NZ_UGOA01000003.1"/>
</dbReference>
<evidence type="ECO:0000313" key="3">
    <source>
        <dbReference type="Proteomes" id="UP000254677"/>
    </source>
</evidence>
<reference evidence="2 3" key="1">
    <citation type="submission" date="2018-06" db="EMBL/GenBank/DDBJ databases">
        <authorList>
            <consortium name="Pathogen Informatics"/>
            <person name="Doyle S."/>
        </authorList>
    </citation>
    <scope>NUCLEOTIDE SEQUENCE [LARGE SCALE GENOMIC DNA]</scope>
    <source>
        <strain evidence="2 3">NCTC13292</strain>
    </source>
</reference>
<organism evidence="2 3">
    <name type="scientific">Legionella donaldsonii</name>
    <dbReference type="NCBI Taxonomy" id="45060"/>
    <lineage>
        <taxon>Bacteria</taxon>
        <taxon>Pseudomonadati</taxon>
        <taxon>Pseudomonadota</taxon>
        <taxon>Gammaproteobacteria</taxon>
        <taxon>Legionellales</taxon>
        <taxon>Legionellaceae</taxon>
        <taxon>Legionella</taxon>
    </lineage>
</organism>
<dbReference type="EC" id="4.4.1.23" evidence="2"/>
<dbReference type="Gene3D" id="3.20.20.210">
    <property type="match status" value="1"/>
</dbReference>
<dbReference type="AlphaFoldDB" id="A0A378KKN4"/>
<dbReference type="EMBL" id="UGOA01000003">
    <property type="protein sequence ID" value="STX84900.1"/>
    <property type="molecule type" value="Genomic_DNA"/>
</dbReference>